<sequence>MAVVHLLHQAYPCIAQRSSDQLYDVEAVDDNPGIRKQCLDELDVLDIQVDNYGFHRSSFPVRAAVHEVLPDCLRQSVFKNSHDVMTSFSVVADE</sequence>
<dbReference type="AlphaFoldDB" id="A0A837DU34"/>
<evidence type="ECO:0000313" key="2">
    <source>
        <dbReference type="Proteomes" id="UP000031011"/>
    </source>
</evidence>
<comment type="caution">
    <text evidence="1">The sequence shown here is derived from an EMBL/GenBank/DDBJ whole genome shotgun (WGS) entry which is preliminary data.</text>
</comment>
<proteinExistence type="predicted"/>
<reference evidence="1 2" key="1">
    <citation type="journal article" date="2015" name="BMC Microbiol.">
        <title>Lactobacillus ruminis strains cluster according to their mammalian gut source.</title>
        <authorList>
            <person name="O' Donnell M.M."/>
            <person name="Harris H.M."/>
            <person name="Lynch D.B."/>
            <person name="Ross R.P."/>
            <person name="O'Toole P.W."/>
        </authorList>
    </citation>
    <scope>NUCLEOTIDE SEQUENCE [LARGE SCALE GENOMIC DNA]</scope>
    <source>
        <strain evidence="1 2">DPC 6832</strain>
    </source>
</reference>
<evidence type="ECO:0000313" key="1">
    <source>
        <dbReference type="EMBL" id="KIC04908.1"/>
    </source>
</evidence>
<gene>
    <name evidence="1" type="ORF">LRN_0142</name>
</gene>
<accession>A0A837DU34</accession>
<organism evidence="1 2">
    <name type="scientific">Ligilactobacillus ruminis DPC 6832</name>
    <dbReference type="NCBI Taxonomy" id="1402208"/>
    <lineage>
        <taxon>Bacteria</taxon>
        <taxon>Bacillati</taxon>
        <taxon>Bacillota</taxon>
        <taxon>Bacilli</taxon>
        <taxon>Lactobacillales</taxon>
        <taxon>Lactobacillaceae</taxon>
        <taxon>Ligilactobacillus</taxon>
    </lineage>
</organism>
<protein>
    <submittedName>
        <fullName evidence="1">Uncharacterized protein</fullName>
    </submittedName>
</protein>
<dbReference type="EMBL" id="AWYA01000071">
    <property type="protein sequence ID" value="KIC04908.1"/>
    <property type="molecule type" value="Genomic_DNA"/>
</dbReference>
<name>A0A837DU34_9LACO</name>
<dbReference type="Proteomes" id="UP000031011">
    <property type="component" value="Unassembled WGS sequence"/>
</dbReference>